<dbReference type="Proteomes" id="UP000078200">
    <property type="component" value="Unassembled WGS sequence"/>
</dbReference>
<proteinExistence type="predicted"/>
<dbReference type="AlphaFoldDB" id="A0A1A9V3V2"/>
<dbReference type="EnsemblMetazoa" id="GAUT024892-RA">
    <property type="protein sequence ID" value="GAUT024892-PA"/>
    <property type="gene ID" value="GAUT024892"/>
</dbReference>
<name>A0A1A9V3V2_GLOAU</name>
<evidence type="ECO:0000313" key="1">
    <source>
        <dbReference type="EnsemblMetazoa" id="GAUT024892-PA"/>
    </source>
</evidence>
<reference evidence="1" key="1">
    <citation type="submission" date="2020-05" db="UniProtKB">
        <authorList>
            <consortium name="EnsemblMetazoa"/>
        </authorList>
    </citation>
    <scope>IDENTIFICATION</scope>
    <source>
        <strain evidence="1">TTRI</strain>
    </source>
</reference>
<sequence>MNYINERETILLELSEPPSYKHILLNSSPLSNLRDHNKSTLLSTRPHRICTNLYECNIKPTDNNVSELHISSEISIKVSKYLFELNFRNNPIMNLFETVVTRLTSNLQWHALVPDLEDHGIAYHISEFLKGFRKYTRGNPRYRNNHEISSEGRLASRRTI</sequence>
<evidence type="ECO:0000313" key="2">
    <source>
        <dbReference type="Proteomes" id="UP000078200"/>
    </source>
</evidence>
<dbReference type="VEuPathDB" id="VectorBase:GAUT024892"/>
<keyword evidence="2" id="KW-1185">Reference proteome</keyword>
<protein>
    <submittedName>
        <fullName evidence="1">Uncharacterized protein</fullName>
    </submittedName>
</protein>
<organism evidence="1 2">
    <name type="scientific">Glossina austeni</name>
    <name type="common">Savannah tsetse fly</name>
    <dbReference type="NCBI Taxonomy" id="7395"/>
    <lineage>
        <taxon>Eukaryota</taxon>
        <taxon>Metazoa</taxon>
        <taxon>Ecdysozoa</taxon>
        <taxon>Arthropoda</taxon>
        <taxon>Hexapoda</taxon>
        <taxon>Insecta</taxon>
        <taxon>Pterygota</taxon>
        <taxon>Neoptera</taxon>
        <taxon>Endopterygota</taxon>
        <taxon>Diptera</taxon>
        <taxon>Brachycera</taxon>
        <taxon>Muscomorpha</taxon>
        <taxon>Hippoboscoidea</taxon>
        <taxon>Glossinidae</taxon>
        <taxon>Glossina</taxon>
    </lineage>
</organism>
<accession>A0A1A9V3V2</accession>